<evidence type="ECO:0000313" key="2">
    <source>
        <dbReference type="Proteomes" id="UP000324222"/>
    </source>
</evidence>
<dbReference type="EMBL" id="VSRR010018436">
    <property type="protein sequence ID" value="MPC61346.1"/>
    <property type="molecule type" value="Genomic_DNA"/>
</dbReference>
<gene>
    <name evidence="1" type="ORF">E2C01_055416</name>
</gene>
<evidence type="ECO:0000313" key="1">
    <source>
        <dbReference type="EMBL" id="MPC61346.1"/>
    </source>
</evidence>
<dbReference type="AlphaFoldDB" id="A0A5B7GUQ2"/>
<name>A0A5B7GUQ2_PORTR</name>
<proteinExistence type="predicted"/>
<dbReference type="Proteomes" id="UP000324222">
    <property type="component" value="Unassembled WGS sequence"/>
</dbReference>
<organism evidence="1 2">
    <name type="scientific">Portunus trituberculatus</name>
    <name type="common">Swimming crab</name>
    <name type="synonym">Neptunus trituberculatus</name>
    <dbReference type="NCBI Taxonomy" id="210409"/>
    <lineage>
        <taxon>Eukaryota</taxon>
        <taxon>Metazoa</taxon>
        <taxon>Ecdysozoa</taxon>
        <taxon>Arthropoda</taxon>
        <taxon>Crustacea</taxon>
        <taxon>Multicrustacea</taxon>
        <taxon>Malacostraca</taxon>
        <taxon>Eumalacostraca</taxon>
        <taxon>Eucarida</taxon>
        <taxon>Decapoda</taxon>
        <taxon>Pleocyemata</taxon>
        <taxon>Brachyura</taxon>
        <taxon>Eubrachyura</taxon>
        <taxon>Portunoidea</taxon>
        <taxon>Portunidae</taxon>
        <taxon>Portuninae</taxon>
        <taxon>Portunus</taxon>
    </lineage>
</organism>
<reference evidence="1 2" key="1">
    <citation type="submission" date="2019-05" db="EMBL/GenBank/DDBJ databases">
        <title>Another draft genome of Portunus trituberculatus and its Hox gene families provides insights of decapod evolution.</title>
        <authorList>
            <person name="Jeong J.-H."/>
            <person name="Song I."/>
            <person name="Kim S."/>
            <person name="Choi T."/>
            <person name="Kim D."/>
            <person name="Ryu S."/>
            <person name="Kim W."/>
        </authorList>
    </citation>
    <scope>NUCLEOTIDE SEQUENCE [LARGE SCALE GENOMIC DNA]</scope>
    <source>
        <tissue evidence="1">Muscle</tissue>
    </source>
</reference>
<comment type="caution">
    <text evidence="1">The sequence shown here is derived from an EMBL/GenBank/DDBJ whole genome shotgun (WGS) entry which is preliminary data.</text>
</comment>
<keyword evidence="2" id="KW-1185">Reference proteome</keyword>
<sequence>MMISNPVLESPLGRGSEISPGSYKAEVPLAFCVCQLGDLNRCYADFSWNNYCFRVRDPSLCAEHITEVIVSGMMEYIPHLFF</sequence>
<protein>
    <submittedName>
        <fullName evidence="1">Uncharacterized protein</fullName>
    </submittedName>
</protein>
<accession>A0A5B7GUQ2</accession>